<evidence type="ECO:0000256" key="4">
    <source>
        <dbReference type="ARBA" id="ARBA00022793"/>
    </source>
</evidence>
<dbReference type="InterPro" id="IPR000257">
    <property type="entry name" value="Uroporphyrinogen_deCOase"/>
</dbReference>
<reference evidence="12 13" key="1">
    <citation type="submission" date="2019-06" db="EMBL/GenBank/DDBJ databases">
        <title>YIM 131921 draft genome.</title>
        <authorList>
            <person name="Jiang L."/>
        </authorList>
    </citation>
    <scope>NUCLEOTIDE SEQUENCE [LARGE SCALE GENOMIC DNA]</scope>
    <source>
        <strain evidence="12 13">YIM 131921</strain>
    </source>
</reference>
<dbReference type="UniPathway" id="UPA00251">
    <property type="reaction ID" value="UER00321"/>
</dbReference>
<dbReference type="PANTHER" id="PTHR21091">
    <property type="entry name" value="METHYLTETRAHYDROFOLATE:HOMOCYSTEINE METHYLTRANSFERASE RELATED"/>
    <property type="match status" value="1"/>
</dbReference>
<feature type="site" description="Transition state stabilizer" evidence="7">
    <location>
        <position position="73"/>
    </location>
</feature>
<sequence length="343" mass="36948">MSKLILRALAGETLPVPPIWMMRQAGRYLPEYRATRERAGDFLSLCYNPELAAEVTLQPIRRFGFDAAILFADILLVPQALGLDLAFEAGEGPRLSTITTEADLQRLRPVDAIHDTLSPVYETVRILSRALPSETTLIGFAGAPWTVATYMIAGRGTPDQGPAHALKAANRPLFEAILDRLTLATIDYLSAQVEAGAEVVKIFDSWAGSLKGDDFRAYALEPARRITEALKARHPGLPVIAFPRGAGERFEGTHAAIGADCIALDDGVAPDWAASHVQRDGCVQGNLASHHLVTGGEPLIEATRRVVRAFAGGPHIFNLGHGITPDASADNVHRMIDTVRKGA</sequence>
<dbReference type="InterPro" id="IPR006361">
    <property type="entry name" value="Uroporphyrinogen_deCO2ase_HemE"/>
</dbReference>
<dbReference type="EC" id="4.1.1.37" evidence="3 7"/>
<dbReference type="GO" id="GO:0004853">
    <property type="term" value="F:uroporphyrinogen decarboxylase activity"/>
    <property type="evidence" value="ECO:0007669"/>
    <property type="project" value="UniProtKB-UniRule"/>
</dbReference>
<feature type="domain" description="Uroporphyrinogen decarboxylase (URO-D)" evidence="10">
    <location>
        <begin position="18"/>
        <end position="27"/>
    </location>
</feature>
<feature type="binding site" evidence="7">
    <location>
        <position position="321"/>
    </location>
    <ligand>
        <name>substrate</name>
    </ligand>
</feature>
<evidence type="ECO:0000256" key="8">
    <source>
        <dbReference type="RuleBase" id="RU000554"/>
    </source>
</evidence>
<dbReference type="Gene3D" id="3.20.20.210">
    <property type="match status" value="1"/>
</dbReference>
<keyword evidence="4 7" id="KW-0210">Decarboxylase</keyword>
<evidence type="ECO:0000259" key="10">
    <source>
        <dbReference type="PROSITE" id="PS00906"/>
    </source>
</evidence>
<comment type="pathway">
    <text evidence="1 7 8">Porphyrin-containing compound metabolism; protoporphyrin-IX biosynthesis; coproporphyrinogen-III from 5-aminolevulinate: step 4/4.</text>
</comment>
<feature type="binding site" evidence="7">
    <location>
        <position position="150"/>
    </location>
    <ligand>
        <name>substrate</name>
    </ligand>
</feature>
<protein>
    <recommendedName>
        <fullName evidence="3 7">Uroporphyrinogen decarboxylase</fullName>
        <shortName evidence="7">UPD</shortName>
        <shortName evidence="7">URO-D</shortName>
        <ecNumber evidence="3 7">4.1.1.37</ecNumber>
    </recommendedName>
</protein>
<evidence type="ECO:0000256" key="1">
    <source>
        <dbReference type="ARBA" id="ARBA00004804"/>
    </source>
</evidence>
<dbReference type="AlphaFoldDB" id="A0A5C4MVD0"/>
<proteinExistence type="inferred from homology"/>
<comment type="catalytic activity">
    <reaction evidence="7 8">
        <text>uroporphyrinogen III + 4 H(+) = coproporphyrinogen III + 4 CO2</text>
        <dbReference type="Rhea" id="RHEA:19865"/>
        <dbReference type="ChEBI" id="CHEBI:15378"/>
        <dbReference type="ChEBI" id="CHEBI:16526"/>
        <dbReference type="ChEBI" id="CHEBI:57308"/>
        <dbReference type="ChEBI" id="CHEBI:57309"/>
        <dbReference type="EC" id="4.1.1.37"/>
    </reaction>
</comment>
<evidence type="ECO:0000256" key="9">
    <source>
        <dbReference type="RuleBase" id="RU004169"/>
    </source>
</evidence>
<dbReference type="GO" id="GO:0005829">
    <property type="term" value="C:cytosol"/>
    <property type="evidence" value="ECO:0007669"/>
    <property type="project" value="TreeGrafter"/>
</dbReference>
<dbReference type="PANTHER" id="PTHR21091:SF169">
    <property type="entry name" value="UROPORPHYRINOGEN DECARBOXYLASE"/>
    <property type="match status" value="1"/>
</dbReference>
<organism evidence="12 13">
    <name type="scientific">Rubellimicrobium rubrum</name>
    <dbReference type="NCBI Taxonomy" id="2585369"/>
    <lineage>
        <taxon>Bacteria</taxon>
        <taxon>Pseudomonadati</taxon>
        <taxon>Pseudomonadota</taxon>
        <taxon>Alphaproteobacteria</taxon>
        <taxon>Rhodobacterales</taxon>
        <taxon>Roseobacteraceae</taxon>
        <taxon>Rubellimicrobium</taxon>
    </lineage>
</organism>
<feature type="binding site" evidence="7">
    <location>
        <position position="205"/>
    </location>
    <ligand>
        <name>substrate</name>
    </ligand>
</feature>
<dbReference type="Proteomes" id="UP000305887">
    <property type="component" value="Unassembled WGS sequence"/>
</dbReference>
<dbReference type="InterPro" id="IPR038071">
    <property type="entry name" value="UROD/MetE-like_sf"/>
</dbReference>
<keyword evidence="7" id="KW-0963">Cytoplasm</keyword>
<comment type="function">
    <text evidence="7">Catalyzes the decarboxylation of four acetate groups of uroporphyrinogen-III to yield coproporphyrinogen-III.</text>
</comment>
<name>A0A5C4MVD0_9RHOB</name>
<evidence type="ECO:0000259" key="11">
    <source>
        <dbReference type="PROSITE" id="PS00907"/>
    </source>
</evidence>
<evidence type="ECO:0000313" key="12">
    <source>
        <dbReference type="EMBL" id="TNC49335.1"/>
    </source>
</evidence>
<dbReference type="PROSITE" id="PS00907">
    <property type="entry name" value="UROD_2"/>
    <property type="match status" value="1"/>
</dbReference>
<feature type="binding site" evidence="7">
    <location>
        <begin position="23"/>
        <end position="27"/>
    </location>
    <ligand>
        <name>substrate</name>
    </ligand>
</feature>
<comment type="subunit">
    <text evidence="7">Homodimer.</text>
</comment>
<evidence type="ECO:0000256" key="2">
    <source>
        <dbReference type="ARBA" id="ARBA00009935"/>
    </source>
</evidence>
<comment type="caution">
    <text evidence="12">The sequence shown here is derived from an EMBL/GenBank/DDBJ whole genome shotgun (WGS) entry which is preliminary data.</text>
</comment>
<evidence type="ECO:0000256" key="3">
    <source>
        <dbReference type="ARBA" id="ARBA00012288"/>
    </source>
</evidence>
<accession>A0A5C4MVD0</accession>
<dbReference type="GO" id="GO:0019353">
    <property type="term" value="P:protoporphyrinogen IX biosynthetic process from glutamate"/>
    <property type="evidence" value="ECO:0007669"/>
    <property type="project" value="TreeGrafter"/>
</dbReference>
<comment type="similarity">
    <text evidence="2 7 9">Belongs to the uroporphyrinogen decarboxylase family.</text>
</comment>
<keyword evidence="13" id="KW-1185">Reference proteome</keyword>
<evidence type="ECO:0000256" key="6">
    <source>
        <dbReference type="ARBA" id="ARBA00023244"/>
    </source>
</evidence>
<dbReference type="RefSeq" id="WP_139076882.1">
    <property type="nucleotide sequence ID" value="NZ_VDFU01000012.1"/>
</dbReference>
<keyword evidence="6 7" id="KW-0627">Porphyrin biosynthesis</keyword>
<feature type="binding site" evidence="7">
    <location>
        <position position="73"/>
    </location>
    <ligand>
        <name>substrate</name>
    </ligand>
</feature>
<comment type="subcellular location">
    <subcellularLocation>
        <location evidence="7">Cytoplasm</location>
    </subcellularLocation>
</comment>
<dbReference type="SUPFAM" id="SSF51726">
    <property type="entry name" value="UROD/MetE-like"/>
    <property type="match status" value="1"/>
</dbReference>
<dbReference type="EMBL" id="VDFU01000012">
    <property type="protein sequence ID" value="TNC49335.1"/>
    <property type="molecule type" value="Genomic_DNA"/>
</dbReference>
<feature type="domain" description="Uroporphyrinogen decarboxylase (URO-D)" evidence="11">
    <location>
        <begin position="138"/>
        <end position="154"/>
    </location>
</feature>
<evidence type="ECO:0000256" key="7">
    <source>
        <dbReference type="HAMAP-Rule" id="MF_00218"/>
    </source>
</evidence>
<dbReference type="CDD" id="cd00717">
    <property type="entry name" value="URO-D"/>
    <property type="match status" value="1"/>
</dbReference>
<evidence type="ECO:0000256" key="5">
    <source>
        <dbReference type="ARBA" id="ARBA00023239"/>
    </source>
</evidence>
<comment type="caution">
    <text evidence="7">Lacks conserved residue(s) required for the propagation of feature annotation.</text>
</comment>
<keyword evidence="5 7" id="KW-0456">Lyase</keyword>
<dbReference type="PROSITE" id="PS00906">
    <property type="entry name" value="UROD_1"/>
    <property type="match status" value="1"/>
</dbReference>
<gene>
    <name evidence="7" type="primary">hemE</name>
    <name evidence="12" type="ORF">FHG66_11430</name>
</gene>
<dbReference type="OrthoDB" id="9806656at2"/>
<dbReference type="Pfam" id="PF01208">
    <property type="entry name" value="URO-D"/>
    <property type="match status" value="1"/>
</dbReference>
<dbReference type="NCBIfam" id="TIGR01464">
    <property type="entry name" value="hemE"/>
    <property type="match status" value="1"/>
</dbReference>
<dbReference type="HAMAP" id="MF_00218">
    <property type="entry name" value="URO_D"/>
    <property type="match status" value="1"/>
</dbReference>
<evidence type="ECO:0000313" key="13">
    <source>
        <dbReference type="Proteomes" id="UP000305887"/>
    </source>
</evidence>